<proteinExistence type="predicted"/>
<dbReference type="InterPro" id="IPR023606">
    <property type="entry name" value="CoA-Trfase_III_dom_1_sf"/>
</dbReference>
<accession>A0A328U0B5</accession>
<dbReference type="Gene3D" id="3.40.50.10540">
    <property type="entry name" value="Crotonobetainyl-coa:carnitine coa-transferase, domain 1"/>
    <property type="match status" value="1"/>
</dbReference>
<dbReference type="Proteomes" id="UP000249260">
    <property type="component" value="Unassembled WGS sequence"/>
</dbReference>
<dbReference type="OrthoDB" id="9797653at2"/>
<name>A0A328U0B5_9BACL</name>
<dbReference type="InterPro" id="IPR044855">
    <property type="entry name" value="CoA-Trfase_III_dom3_sf"/>
</dbReference>
<gene>
    <name evidence="2" type="ORF">DL346_11695</name>
</gene>
<dbReference type="SUPFAM" id="SSF89796">
    <property type="entry name" value="CoA-transferase family III (CaiB/BaiF)"/>
    <property type="match status" value="1"/>
</dbReference>
<evidence type="ECO:0000313" key="2">
    <source>
        <dbReference type="EMBL" id="RAP76080.1"/>
    </source>
</evidence>
<reference evidence="2 3" key="1">
    <citation type="submission" date="2018-06" db="EMBL/GenBank/DDBJ databases">
        <title>Paenibacillus montanisoli sp. nov., isolated from mountain area soil.</title>
        <authorList>
            <person name="Wu M."/>
        </authorList>
    </citation>
    <scope>NUCLEOTIDE SEQUENCE [LARGE SCALE GENOMIC DNA]</scope>
    <source>
        <strain evidence="2 3">RA17</strain>
    </source>
</reference>
<evidence type="ECO:0000313" key="3">
    <source>
        <dbReference type="Proteomes" id="UP000249260"/>
    </source>
</evidence>
<protein>
    <submittedName>
        <fullName evidence="2">CoA transferase</fullName>
    </submittedName>
</protein>
<organism evidence="2 3">
    <name type="scientific">Paenibacillus montanisoli</name>
    <dbReference type="NCBI Taxonomy" id="2081970"/>
    <lineage>
        <taxon>Bacteria</taxon>
        <taxon>Bacillati</taxon>
        <taxon>Bacillota</taxon>
        <taxon>Bacilli</taxon>
        <taxon>Bacillales</taxon>
        <taxon>Paenibacillaceae</taxon>
        <taxon>Paenibacillus</taxon>
    </lineage>
</organism>
<dbReference type="PANTHER" id="PTHR48207">
    <property type="entry name" value="SUCCINATE--HYDROXYMETHYLGLUTARATE COA-TRANSFERASE"/>
    <property type="match status" value="1"/>
</dbReference>
<dbReference type="Pfam" id="PF02515">
    <property type="entry name" value="CoA_transf_3"/>
    <property type="match status" value="1"/>
</dbReference>
<sequence>MKPLEGLLVLDFSQFLAGPSAALRLGDLGARVIKVERPGSGELNRQLSIKNRMVDGDSMLFHTINRGKESYAANLKDSEDLESVKRLIKQADVLIENFRPGTMEKLGLGYEAVKELNDSIVYASVTGYGGNGPWKDKPGQDLLIQSLSGLAWLNGNAEQPPVPFGLAVADMFAGAHLAQGILACLVRRGRFGQGGRVEVSLLESALDLQFEVLTTHLNDGGELPQRSAVNNAHAYLGAPYGIYETAGGGYIALAMGSVIRLGELLECEALAAYQDPKSWFTDRDDIKRILVSHMRTRTTAEWLAALEPADYWCADVLTWERLFAHEGFQTLGMVQQIGRPDGTGRLRTTRCPIRINGERLFDDRAAPKVGEHNAALEQQFQLRNAIPEQGPNGGDGNRDGA</sequence>
<dbReference type="RefSeq" id="WP_112882304.1">
    <property type="nucleotide sequence ID" value="NZ_QLUW01000002.1"/>
</dbReference>
<dbReference type="AlphaFoldDB" id="A0A328U0B5"/>
<keyword evidence="3" id="KW-1185">Reference proteome</keyword>
<dbReference type="InterPro" id="IPR003673">
    <property type="entry name" value="CoA-Trfase_fam_III"/>
</dbReference>
<dbReference type="InterPro" id="IPR050483">
    <property type="entry name" value="CoA-transferase_III_domain"/>
</dbReference>
<comment type="caution">
    <text evidence="2">The sequence shown here is derived from an EMBL/GenBank/DDBJ whole genome shotgun (WGS) entry which is preliminary data.</text>
</comment>
<dbReference type="PANTHER" id="PTHR48207:SF4">
    <property type="entry name" value="BLL6097 PROTEIN"/>
    <property type="match status" value="1"/>
</dbReference>
<dbReference type="GO" id="GO:0008410">
    <property type="term" value="F:CoA-transferase activity"/>
    <property type="evidence" value="ECO:0007669"/>
    <property type="project" value="TreeGrafter"/>
</dbReference>
<keyword evidence="1 2" id="KW-0808">Transferase</keyword>
<dbReference type="EMBL" id="QLUW01000002">
    <property type="protein sequence ID" value="RAP76080.1"/>
    <property type="molecule type" value="Genomic_DNA"/>
</dbReference>
<dbReference type="Gene3D" id="3.30.1540.10">
    <property type="entry name" value="formyl-coa transferase, domain 3"/>
    <property type="match status" value="1"/>
</dbReference>
<evidence type="ECO:0000256" key="1">
    <source>
        <dbReference type="ARBA" id="ARBA00022679"/>
    </source>
</evidence>